<feature type="active site" evidence="1">
    <location>
        <position position="126"/>
    </location>
</feature>
<keyword evidence="6" id="KW-1185">Reference proteome</keyword>
<comment type="caution">
    <text evidence="5">The sequence shown here is derived from an EMBL/GenBank/DDBJ whole genome shotgun (WGS) entry which is preliminary data.</text>
</comment>
<dbReference type="InterPro" id="IPR022641">
    <property type="entry name" value="CheR_N"/>
</dbReference>
<dbReference type="PANTHER" id="PTHR24422">
    <property type="entry name" value="CHEMOTAXIS PROTEIN METHYLTRANSFERASE"/>
    <property type="match status" value="1"/>
</dbReference>
<organism evidence="5 6">
    <name type="scientific">Allohahella marinimesophila</name>
    <dbReference type="NCBI Taxonomy" id="1054972"/>
    <lineage>
        <taxon>Bacteria</taxon>
        <taxon>Pseudomonadati</taxon>
        <taxon>Pseudomonadota</taxon>
        <taxon>Gammaproteobacteria</taxon>
        <taxon>Oceanospirillales</taxon>
        <taxon>Hahellaceae</taxon>
        <taxon>Allohahella</taxon>
    </lineage>
</organism>
<feature type="domain" description="CheB-type methylesterase" evidence="3">
    <location>
        <begin position="1"/>
        <end position="184"/>
    </location>
</feature>
<dbReference type="PROSITE" id="PS50122">
    <property type="entry name" value="CHEB"/>
    <property type="match status" value="1"/>
</dbReference>
<feature type="domain" description="CheR-type methyltransferase" evidence="4">
    <location>
        <begin position="204"/>
        <end position="441"/>
    </location>
</feature>
<feature type="compositionally biased region" description="Polar residues" evidence="2">
    <location>
        <begin position="682"/>
        <end position="695"/>
    </location>
</feature>
<evidence type="ECO:0000256" key="2">
    <source>
        <dbReference type="SAM" id="MobiDB-lite"/>
    </source>
</evidence>
<evidence type="ECO:0000313" key="5">
    <source>
        <dbReference type="EMBL" id="GAA3968602.1"/>
    </source>
</evidence>
<keyword evidence="1" id="KW-0378">Hydrolase</keyword>
<evidence type="ECO:0008006" key="7">
    <source>
        <dbReference type="Google" id="ProtNLM"/>
    </source>
</evidence>
<proteinExistence type="predicted"/>
<evidence type="ECO:0000259" key="4">
    <source>
        <dbReference type="PROSITE" id="PS50123"/>
    </source>
</evidence>
<dbReference type="Pfam" id="PF03705">
    <property type="entry name" value="CheR_N"/>
    <property type="match status" value="1"/>
</dbReference>
<dbReference type="PANTHER" id="PTHR24422:SF27">
    <property type="entry name" value="PROTEIN-GLUTAMATE O-METHYLTRANSFERASE"/>
    <property type="match status" value="1"/>
</dbReference>
<evidence type="ECO:0000313" key="6">
    <source>
        <dbReference type="Proteomes" id="UP001501337"/>
    </source>
</evidence>
<feature type="compositionally biased region" description="Basic and acidic residues" evidence="2">
    <location>
        <begin position="665"/>
        <end position="681"/>
    </location>
</feature>
<dbReference type="Gene3D" id="3.40.50.150">
    <property type="entry name" value="Vaccinia Virus protein VP39"/>
    <property type="match status" value="1"/>
</dbReference>
<feature type="active site" evidence="1">
    <location>
        <position position="34"/>
    </location>
</feature>
<name>A0ABP7PNY0_9GAMM</name>
<sequence length="695" mass="78172">MVAIGASAGGLSALKLLLATVPAESGVAFVVVVHLSPDHESHLSEILQVRANIPVQQIVGDVKLEPNRVYVIPPGQNLSAIDSHLRLTKLETERRARAPVDHFFRTLAKSHDGNSAAIILTGTGSDGTLGIQEVKQKGGLTVVQDPVEAEYDGMPRSAIDTGIIDLVLPLEEMVDYVLRFLKTQPRLPPPEDEPDAARPLLASILSVVRANQGRDFSRYKQSTIMRRIRRRMQLAHVEELTDYLELLQTTPEEVGELVNDFSITVTSFFRDPEVFDELSEKIIPRLFNASHEEESLRIWSIGCSTGEEAYTLAILMLEHAEKTNSDRPVQIFASDMHDMSLKRAREGLYPGDIEADVSQERLERFFKKENGAYRIKNEVRDLVVFSPHNFLSDPPFSRINLIVCRNVLIYLQRTLQPDIIELFHYALKAPGYLLLGTAETVTQSHLFVPENKTNGLYSRRNVPATEPKLPVFPFTRSGRKDEDRTNKAERALPSYGAMHHRMVERYAPPSVLVNSENKMVHLSRRAGRYMMHPGGVPSSNIFKLIREELQVELNAALQGASSATEPCISRPIVLKLDGEPREVTLYARRGSGEEDDIYTLVVFDERDPVQVQAVREGEERLGADSRELELELELTKRRLQTAIDEYETGQEDMRASNEELQSANEELRSTLEELETSKEELQSINEELQTANEVA</sequence>
<reference evidence="6" key="1">
    <citation type="journal article" date="2019" name="Int. J. Syst. Evol. Microbiol.">
        <title>The Global Catalogue of Microorganisms (GCM) 10K type strain sequencing project: providing services to taxonomists for standard genome sequencing and annotation.</title>
        <authorList>
            <consortium name="The Broad Institute Genomics Platform"/>
            <consortium name="The Broad Institute Genome Sequencing Center for Infectious Disease"/>
            <person name="Wu L."/>
            <person name="Ma J."/>
        </authorList>
    </citation>
    <scope>NUCLEOTIDE SEQUENCE [LARGE SCALE GENOMIC DNA]</scope>
    <source>
        <strain evidence="6">JCM 17555</strain>
    </source>
</reference>
<dbReference type="Proteomes" id="UP001501337">
    <property type="component" value="Unassembled WGS sequence"/>
</dbReference>
<dbReference type="InterPro" id="IPR022642">
    <property type="entry name" value="CheR_C"/>
</dbReference>
<gene>
    <name evidence="5" type="ORF">GCM10022278_27940</name>
</gene>
<dbReference type="Pfam" id="PF01739">
    <property type="entry name" value="CheR"/>
    <property type="match status" value="1"/>
</dbReference>
<evidence type="ECO:0000259" key="3">
    <source>
        <dbReference type="PROSITE" id="PS50122"/>
    </source>
</evidence>
<protein>
    <recommendedName>
        <fullName evidence="7">Protein-glutamate O-methyltransferase</fullName>
    </recommendedName>
</protein>
<accession>A0ABP7PNY0</accession>
<dbReference type="Pfam" id="PF01339">
    <property type="entry name" value="CheB_methylest"/>
    <property type="match status" value="1"/>
</dbReference>
<keyword evidence="1" id="KW-0145">Chemotaxis</keyword>
<dbReference type="SUPFAM" id="SSF47757">
    <property type="entry name" value="Chemotaxis receptor methyltransferase CheR, N-terminal domain"/>
    <property type="match status" value="1"/>
</dbReference>
<dbReference type="EMBL" id="BAABBO010000012">
    <property type="protein sequence ID" value="GAA3968602.1"/>
    <property type="molecule type" value="Genomic_DNA"/>
</dbReference>
<dbReference type="InterPro" id="IPR050903">
    <property type="entry name" value="Bact_Chemotaxis_MeTrfase"/>
</dbReference>
<dbReference type="PROSITE" id="PS50123">
    <property type="entry name" value="CHER"/>
    <property type="match status" value="1"/>
</dbReference>
<feature type="region of interest" description="Disordered" evidence="2">
    <location>
        <begin position="651"/>
        <end position="695"/>
    </location>
</feature>
<dbReference type="InterPro" id="IPR000780">
    <property type="entry name" value="CheR_MeTrfase"/>
</dbReference>
<dbReference type="SUPFAM" id="SSF53335">
    <property type="entry name" value="S-adenosyl-L-methionine-dependent methyltransferases"/>
    <property type="match status" value="1"/>
</dbReference>
<dbReference type="PRINTS" id="PR00996">
    <property type="entry name" value="CHERMTFRASE"/>
</dbReference>
<dbReference type="InterPro" id="IPR000673">
    <property type="entry name" value="Sig_transdc_resp-reg_Me-estase"/>
</dbReference>
<dbReference type="SUPFAM" id="SSF52738">
    <property type="entry name" value="Methylesterase CheB, C-terminal domain"/>
    <property type="match status" value="1"/>
</dbReference>
<dbReference type="InterPro" id="IPR029063">
    <property type="entry name" value="SAM-dependent_MTases_sf"/>
</dbReference>
<dbReference type="SMART" id="SM00138">
    <property type="entry name" value="MeTrc"/>
    <property type="match status" value="1"/>
</dbReference>
<dbReference type="InterPro" id="IPR035909">
    <property type="entry name" value="CheB_C"/>
</dbReference>
<dbReference type="Gene3D" id="3.40.50.180">
    <property type="entry name" value="Methylesterase CheB, C-terminal domain"/>
    <property type="match status" value="1"/>
</dbReference>
<feature type="active site" evidence="1">
    <location>
        <position position="7"/>
    </location>
</feature>
<evidence type="ECO:0000256" key="1">
    <source>
        <dbReference type="PROSITE-ProRule" id="PRU00050"/>
    </source>
</evidence>
<dbReference type="CDD" id="cd16434">
    <property type="entry name" value="CheB-CheR_fusion"/>
    <property type="match status" value="1"/>
</dbReference>